<organism evidence="2 3">
    <name type="scientific">[Clostridium] clostridioforme 90A8</name>
    <dbReference type="NCBI Taxonomy" id="999408"/>
    <lineage>
        <taxon>Bacteria</taxon>
        <taxon>Bacillati</taxon>
        <taxon>Bacillota</taxon>
        <taxon>Clostridia</taxon>
        <taxon>Lachnospirales</taxon>
        <taxon>Lachnospiraceae</taxon>
        <taxon>Enterocloster</taxon>
    </lineage>
</organism>
<dbReference type="GO" id="GO:0016747">
    <property type="term" value="F:acyltransferase activity, transferring groups other than amino-acyl groups"/>
    <property type="evidence" value="ECO:0007669"/>
    <property type="project" value="InterPro"/>
</dbReference>
<reference evidence="2 3" key="1">
    <citation type="submission" date="2013-01" db="EMBL/GenBank/DDBJ databases">
        <title>The Genome Sequence of Clostridium clostridioforme 90A8.</title>
        <authorList>
            <consortium name="The Broad Institute Genome Sequencing Platform"/>
            <person name="Earl A."/>
            <person name="Ward D."/>
            <person name="Feldgarden M."/>
            <person name="Gevers D."/>
            <person name="Courvalin P."/>
            <person name="Lambert T."/>
            <person name="Walker B."/>
            <person name="Young S.K."/>
            <person name="Zeng Q."/>
            <person name="Gargeya S."/>
            <person name="Fitzgerald M."/>
            <person name="Haas B."/>
            <person name="Abouelleil A."/>
            <person name="Alvarado L."/>
            <person name="Arachchi H.M."/>
            <person name="Berlin A.M."/>
            <person name="Chapman S.B."/>
            <person name="Dewar J."/>
            <person name="Goldberg J."/>
            <person name="Griggs A."/>
            <person name="Gujja S."/>
            <person name="Hansen M."/>
            <person name="Howarth C."/>
            <person name="Imamovic A."/>
            <person name="Larimer J."/>
            <person name="McCowan C."/>
            <person name="Murphy C."/>
            <person name="Neiman D."/>
            <person name="Pearson M."/>
            <person name="Priest M."/>
            <person name="Roberts A."/>
            <person name="Saif S."/>
            <person name="Shea T."/>
            <person name="Sisk P."/>
            <person name="Sykes S."/>
            <person name="Wortman J."/>
            <person name="Nusbaum C."/>
            <person name="Birren B."/>
        </authorList>
    </citation>
    <scope>NUCLEOTIDE SEQUENCE [LARGE SCALE GENOMIC DNA]</scope>
    <source>
        <strain evidence="2 3">90A8</strain>
    </source>
</reference>
<dbReference type="Gene3D" id="3.40.630.30">
    <property type="match status" value="1"/>
</dbReference>
<dbReference type="Pfam" id="PF00583">
    <property type="entry name" value="Acetyltransf_1"/>
    <property type="match status" value="1"/>
</dbReference>
<dbReference type="InterPro" id="IPR000182">
    <property type="entry name" value="GNAT_dom"/>
</dbReference>
<accession>A0A0E2HD22</accession>
<feature type="domain" description="N-acetyltransferase" evidence="1">
    <location>
        <begin position="20"/>
        <end position="164"/>
    </location>
</feature>
<sequence length="164" mass="18844">MDKQNEERPLCTYIKSLEGKTYTIVKSMDYEKMIPMYVKAGLEIDIQKVMLDDLLACLELISSESKLVGGATVIYTEHEYVLKAIAIEKEYQGKNLGTLLVMKIIELVRALGARRLMLNAKVPEFYKKLGFEIVPRNMAPDISDCLNCHRYHNGCESEIMKMEW</sequence>
<dbReference type="InterPro" id="IPR016181">
    <property type="entry name" value="Acyl_CoA_acyltransferase"/>
</dbReference>
<dbReference type="EMBL" id="AGYR01000014">
    <property type="protein sequence ID" value="ENZ17549.1"/>
    <property type="molecule type" value="Genomic_DNA"/>
</dbReference>
<dbReference type="PROSITE" id="PS51186">
    <property type="entry name" value="GNAT"/>
    <property type="match status" value="1"/>
</dbReference>
<dbReference type="CDD" id="cd04301">
    <property type="entry name" value="NAT_SF"/>
    <property type="match status" value="1"/>
</dbReference>
<evidence type="ECO:0000259" key="1">
    <source>
        <dbReference type="PROSITE" id="PS51186"/>
    </source>
</evidence>
<evidence type="ECO:0000313" key="3">
    <source>
        <dbReference type="Proteomes" id="UP000013085"/>
    </source>
</evidence>
<dbReference type="SUPFAM" id="SSF55729">
    <property type="entry name" value="Acyl-CoA N-acyltransferases (Nat)"/>
    <property type="match status" value="1"/>
</dbReference>
<name>A0A0E2HD22_9FIRM</name>
<dbReference type="HOGENOM" id="CLU_1624270_0_0_9"/>
<dbReference type="AlphaFoldDB" id="A0A0E2HD22"/>
<evidence type="ECO:0000313" key="2">
    <source>
        <dbReference type="EMBL" id="ENZ17549.1"/>
    </source>
</evidence>
<gene>
    <name evidence="2" type="ORF">HMPREF1090_01849</name>
</gene>
<proteinExistence type="predicted"/>
<protein>
    <recommendedName>
        <fullName evidence="1">N-acetyltransferase domain-containing protein</fullName>
    </recommendedName>
</protein>
<comment type="caution">
    <text evidence="2">The sequence shown here is derived from an EMBL/GenBank/DDBJ whole genome shotgun (WGS) entry which is preliminary data.</text>
</comment>
<dbReference type="RefSeq" id="WP_002595558.1">
    <property type="nucleotide sequence ID" value="NZ_KB851018.1"/>
</dbReference>
<dbReference type="Proteomes" id="UP000013085">
    <property type="component" value="Unassembled WGS sequence"/>
</dbReference>
<dbReference type="PATRIC" id="fig|999408.3.peg.1991"/>